<feature type="transmembrane region" description="Helical" evidence="10">
    <location>
        <begin position="122"/>
        <end position="143"/>
    </location>
</feature>
<proteinExistence type="inferred from homology"/>
<dbReference type="EMBL" id="SJPJ01000001">
    <property type="protein sequence ID" value="TWT80061.1"/>
    <property type="molecule type" value="Genomic_DNA"/>
</dbReference>
<protein>
    <submittedName>
        <fullName evidence="12">D-xylose-proton symporter</fullName>
    </submittedName>
</protein>
<keyword evidence="5" id="KW-0762">Sugar transport</keyword>
<dbReference type="Pfam" id="PF00083">
    <property type="entry name" value="Sugar_tr"/>
    <property type="match status" value="1"/>
</dbReference>
<feature type="transmembrane region" description="Helical" evidence="10">
    <location>
        <begin position="440"/>
        <end position="460"/>
    </location>
</feature>
<feature type="transmembrane region" description="Helical" evidence="10">
    <location>
        <begin position="412"/>
        <end position="434"/>
    </location>
</feature>
<sequence length="480" mass="52225">MPYTSPTETSLSSSDSVTSTYNMGFIWLICFVAAMGGLLFGYDWVVIGGAKPFYEPYFGISDSPMLQGWAMSSALVGCLVGAVISGVLADRLGRKRLLVFSGFLFTLSAIGTAMASDFTWFNVFRLIGGGGIGLASNLSPMYIAEISPADTRGRFVSINQLTIVFGVLGAQIVNLLIAQDVPDGASVDVIRESWNGTDGWRWMFAAETVPATAFFLLMFFVPESPRWLIKDGQDEQARGVLTRVGGKDYADQELADIKNTIGLEEVAQVHYSELLEPKIFKILGLGVFLAVFQQWCGINTIFNYAQEIFAAAGYGVGAIMFNIVITGIVNLVFTFVAIFTVDKFGRRGLMLLGCAGLASIYALLGACYYTETRGVLMLVLVVSAIACYAMSLAPVTWVVLSEIFPNRIRGAAMAVAVFALWLACTLLTFTFPLLNKALGVYGTFWLYGGICVIGFLVIYFKLPETKGKSLEAIEREMMKD</sequence>
<dbReference type="InterPro" id="IPR036259">
    <property type="entry name" value="MFS_trans_sf"/>
</dbReference>
<dbReference type="Proteomes" id="UP000315010">
    <property type="component" value="Unassembled WGS sequence"/>
</dbReference>
<feature type="transmembrane region" description="Helical" evidence="10">
    <location>
        <begin position="348"/>
        <end position="369"/>
    </location>
</feature>
<feature type="transmembrane region" description="Helical" evidence="10">
    <location>
        <begin position="25"/>
        <end position="47"/>
    </location>
</feature>
<evidence type="ECO:0000256" key="8">
    <source>
        <dbReference type="ARBA" id="ARBA00023136"/>
    </source>
</evidence>
<keyword evidence="7 10" id="KW-1133">Transmembrane helix</keyword>
<gene>
    <name evidence="12" type="primary">xylE_1</name>
    <name evidence="12" type="ORF">CA13_14740</name>
</gene>
<dbReference type="InterPro" id="IPR005828">
    <property type="entry name" value="MFS_sugar_transport-like"/>
</dbReference>
<keyword evidence="3 9" id="KW-0813">Transport</keyword>
<evidence type="ECO:0000313" key="13">
    <source>
        <dbReference type="Proteomes" id="UP000315010"/>
    </source>
</evidence>
<dbReference type="Gene3D" id="1.20.1250.20">
    <property type="entry name" value="MFS general substrate transporter like domains"/>
    <property type="match status" value="2"/>
</dbReference>
<evidence type="ECO:0000256" key="3">
    <source>
        <dbReference type="ARBA" id="ARBA00022448"/>
    </source>
</evidence>
<dbReference type="InterPro" id="IPR005829">
    <property type="entry name" value="Sugar_transporter_CS"/>
</dbReference>
<feature type="transmembrane region" description="Helical" evidence="10">
    <location>
        <begin position="97"/>
        <end position="116"/>
    </location>
</feature>
<accession>A0A5C5YZR3</accession>
<dbReference type="PANTHER" id="PTHR48020:SF12">
    <property type="entry name" value="PROTON MYO-INOSITOL COTRANSPORTER"/>
    <property type="match status" value="1"/>
</dbReference>
<dbReference type="SUPFAM" id="SSF103473">
    <property type="entry name" value="MFS general substrate transporter"/>
    <property type="match status" value="1"/>
</dbReference>
<comment type="caution">
    <text evidence="12">The sequence shown here is derived from an EMBL/GenBank/DDBJ whole genome shotgun (WGS) entry which is preliminary data.</text>
</comment>
<feature type="transmembrane region" description="Helical" evidence="10">
    <location>
        <begin position="308"/>
        <end position="341"/>
    </location>
</feature>
<dbReference type="InterPro" id="IPR020846">
    <property type="entry name" value="MFS_dom"/>
</dbReference>
<evidence type="ECO:0000256" key="7">
    <source>
        <dbReference type="ARBA" id="ARBA00022989"/>
    </source>
</evidence>
<evidence type="ECO:0000256" key="1">
    <source>
        <dbReference type="ARBA" id="ARBA00004651"/>
    </source>
</evidence>
<keyword evidence="13" id="KW-1185">Reference proteome</keyword>
<keyword evidence="6 10" id="KW-0812">Transmembrane</keyword>
<evidence type="ECO:0000259" key="11">
    <source>
        <dbReference type="PROSITE" id="PS50850"/>
    </source>
</evidence>
<feature type="transmembrane region" description="Helical" evidence="10">
    <location>
        <begin position="155"/>
        <end position="179"/>
    </location>
</feature>
<evidence type="ECO:0000256" key="10">
    <source>
        <dbReference type="SAM" id="Phobius"/>
    </source>
</evidence>
<organism evidence="12 13">
    <name type="scientific">Novipirellula herctigrandis</name>
    <dbReference type="NCBI Taxonomy" id="2527986"/>
    <lineage>
        <taxon>Bacteria</taxon>
        <taxon>Pseudomonadati</taxon>
        <taxon>Planctomycetota</taxon>
        <taxon>Planctomycetia</taxon>
        <taxon>Pirellulales</taxon>
        <taxon>Pirellulaceae</taxon>
        <taxon>Novipirellula</taxon>
    </lineage>
</organism>
<feature type="transmembrane region" description="Helical" evidence="10">
    <location>
        <begin position="67"/>
        <end position="88"/>
    </location>
</feature>
<comment type="similarity">
    <text evidence="2 9">Belongs to the major facilitator superfamily. Sugar transporter (TC 2.A.1.1) family.</text>
</comment>
<dbReference type="InterPro" id="IPR050814">
    <property type="entry name" value="Myo-inositol_Transporter"/>
</dbReference>
<dbReference type="PANTHER" id="PTHR48020">
    <property type="entry name" value="PROTON MYO-INOSITOL COTRANSPORTER"/>
    <property type="match status" value="1"/>
</dbReference>
<evidence type="ECO:0000256" key="5">
    <source>
        <dbReference type="ARBA" id="ARBA00022597"/>
    </source>
</evidence>
<evidence type="ECO:0000256" key="2">
    <source>
        <dbReference type="ARBA" id="ARBA00010992"/>
    </source>
</evidence>
<dbReference type="GO" id="GO:0022857">
    <property type="term" value="F:transmembrane transporter activity"/>
    <property type="evidence" value="ECO:0007669"/>
    <property type="project" value="InterPro"/>
</dbReference>
<dbReference type="CDD" id="cd17359">
    <property type="entry name" value="MFS_XylE_like"/>
    <property type="match status" value="1"/>
</dbReference>
<feature type="transmembrane region" description="Helical" evidence="10">
    <location>
        <begin position="282"/>
        <end position="302"/>
    </location>
</feature>
<dbReference type="PROSITE" id="PS00216">
    <property type="entry name" value="SUGAR_TRANSPORT_1"/>
    <property type="match status" value="2"/>
</dbReference>
<dbReference type="InterPro" id="IPR003663">
    <property type="entry name" value="Sugar/inositol_transpt"/>
</dbReference>
<evidence type="ECO:0000256" key="6">
    <source>
        <dbReference type="ARBA" id="ARBA00022692"/>
    </source>
</evidence>
<evidence type="ECO:0000313" key="12">
    <source>
        <dbReference type="EMBL" id="TWT80061.1"/>
    </source>
</evidence>
<evidence type="ECO:0000256" key="4">
    <source>
        <dbReference type="ARBA" id="ARBA00022475"/>
    </source>
</evidence>
<feature type="transmembrane region" description="Helical" evidence="10">
    <location>
        <begin position="375"/>
        <end position="400"/>
    </location>
</feature>
<keyword evidence="4" id="KW-1003">Cell membrane</keyword>
<keyword evidence="8 10" id="KW-0472">Membrane</keyword>
<evidence type="ECO:0000256" key="9">
    <source>
        <dbReference type="RuleBase" id="RU003346"/>
    </source>
</evidence>
<dbReference type="PROSITE" id="PS50850">
    <property type="entry name" value="MFS"/>
    <property type="match status" value="1"/>
</dbReference>
<feature type="transmembrane region" description="Helical" evidence="10">
    <location>
        <begin position="199"/>
        <end position="221"/>
    </location>
</feature>
<feature type="domain" description="Major facilitator superfamily (MFS) profile" evidence="11">
    <location>
        <begin position="29"/>
        <end position="466"/>
    </location>
</feature>
<dbReference type="PRINTS" id="PR00171">
    <property type="entry name" value="SUGRTRNSPORT"/>
</dbReference>
<dbReference type="FunFam" id="1.20.1250.20:FF:000122">
    <property type="entry name" value="D-xylose transporter XylE"/>
    <property type="match status" value="1"/>
</dbReference>
<name>A0A5C5YZR3_9BACT</name>
<comment type="subcellular location">
    <subcellularLocation>
        <location evidence="1">Cell membrane</location>
        <topology evidence="1">Multi-pass membrane protein</topology>
    </subcellularLocation>
</comment>
<reference evidence="12 13" key="1">
    <citation type="submission" date="2019-02" db="EMBL/GenBank/DDBJ databases">
        <title>Deep-cultivation of Planctomycetes and their phenomic and genomic characterization uncovers novel biology.</title>
        <authorList>
            <person name="Wiegand S."/>
            <person name="Jogler M."/>
            <person name="Boedeker C."/>
            <person name="Pinto D."/>
            <person name="Vollmers J."/>
            <person name="Rivas-Marin E."/>
            <person name="Kohn T."/>
            <person name="Peeters S.H."/>
            <person name="Heuer A."/>
            <person name="Rast P."/>
            <person name="Oberbeckmann S."/>
            <person name="Bunk B."/>
            <person name="Jeske O."/>
            <person name="Meyerdierks A."/>
            <person name="Storesund J.E."/>
            <person name="Kallscheuer N."/>
            <person name="Luecker S."/>
            <person name="Lage O.M."/>
            <person name="Pohl T."/>
            <person name="Merkel B.J."/>
            <person name="Hornburger P."/>
            <person name="Mueller R.-W."/>
            <person name="Bruemmer F."/>
            <person name="Labrenz M."/>
            <person name="Spormann A.M."/>
            <person name="Op Den Camp H."/>
            <person name="Overmann J."/>
            <person name="Amann R."/>
            <person name="Jetten M.S.M."/>
            <person name="Mascher T."/>
            <person name="Medema M.H."/>
            <person name="Devos D.P."/>
            <person name="Kaster A.-K."/>
            <person name="Ovreas L."/>
            <person name="Rohde M."/>
            <person name="Galperin M.Y."/>
            <person name="Jogler C."/>
        </authorList>
    </citation>
    <scope>NUCLEOTIDE SEQUENCE [LARGE SCALE GENOMIC DNA]</scope>
    <source>
        <strain evidence="12 13">CA13</strain>
    </source>
</reference>
<dbReference type="GO" id="GO:0005886">
    <property type="term" value="C:plasma membrane"/>
    <property type="evidence" value="ECO:0007669"/>
    <property type="project" value="UniProtKB-SubCell"/>
</dbReference>
<dbReference type="NCBIfam" id="TIGR00879">
    <property type="entry name" value="SP"/>
    <property type="match status" value="1"/>
</dbReference>
<dbReference type="AlphaFoldDB" id="A0A5C5YZR3"/>
<dbReference type="InterPro" id="IPR047984">
    <property type="entry name" value="XylE-like"/>
</dbReference>